<dbReference type="Gene3D" id="1.10.1070.11">
    <property type="entry name" value="Phosphatidylinositol 3-/4-kinase, catalytic domain"/>
    <property type="match status" value="1"/>
</dbReference>
<feature type="domain" description="FATC" evidence="7">
    <location>
        <begin position="1327"/>
        <end position="1359"/>
    </location>
</feature>
<dbReference type="GO" id="GO:0005524">
    <property type="term" value="F:ATP binding"/>
    <property type="evidence" value="ECO:0007669"/>
    <property type="project" value="UniProtKB-KW"/>
</dbReference>
<dbReference type="GO" id="GO:0005737">
    <property type="term" value="C:cytoplasm"/>
    <property type="evidence" value="ECO:0007669"/>
    <property type="project" value="TreeGrafter"/>
</dbReference>
<dbReference type="InterPro" id="IPR011009">
    <property type="entry name" value="Kinase-like_dom_sf"/>
</dbReference>
<keyword evidence="9" id="KW-1185">Reference proteome</keyword>
<dbReference type="PANTHER" id="PTHR11139:SF119">
    <property type="entry name" value="SERINE_THREONINE-PROTEIN KINASE SMG1"/>
    <property type="match status" value="1"/>
</dbReference>
<dbReference type="OrthoDB" id="10065496at2759"/>
<evidence type="ECO:0000256" key="5">
    <source>
        <dbReference type="ARBA" id="ARBA00022840"/>
    </source>
</evidence>
<dbReference type="GO" id="GO:0031931">
    <property type="term" value="C:TORC1 complex"/>
    <property type="evidence" value="ECO:0007669"/>
    <property type="project" value="TreeGrafter"/>
</dbReference>
<dbReference type="FunFam" id="1.10.1070.11:FF:000008">
    <property type="entry name" value="serine/threonine-protein kinase SMG1 isoform X2"/>
    <property type="match status" value="1"/>
</dbReference>
<evidence type="ECO:0000256" key="3">
    <source>
        <dbReference type="ARBA" id="ARBA00022741"/>
    </source>
</evidence>
<organism evidence="8 9">
    <name type="scientific">Laodelphax striatellus</name>
    <name type="common">Small brown planthopper</name>
    <name type="synonym">Delphax striatella</name>
    <dbReference type="NCBI Taxonomy" id="195883"/>
    <lineage>
        <taxon>Eukaryota</taxon>
        <taxon>Metazoa</taxon>
        <taxon>Ecdysozoa</taxon>
        <taxon>Arthropoda</taxon>
        <taxon>Hexapoda</taxon>
        <taxon>Insecta</taxon>
        <taxon>Pterygota</taxon>
        <taxon>Neoptera</taxon>
        <taxon>Paraneoptera</taxon>
        <taxon>Hemiptera</taxon>
        <taxon>Auchenorrhyncha</taxon>
        <taxon>Fulgoroidea</taxon>
        <taxon>Delphacidae</taxon>
        <taxon>Criomorphinae</taxon>
        <taxon>Laodelphax</taxon>
    </lineage>
</organism>
<dbReference type="SMART" id="SM01343">
    <property type="entry name" value="FATC"/>
    <property type="match status" value="1"/>
</dbReference>
<protein>
    <recommendedName>
        <fullName evidence="1">non-specific serine/threonine protein kinase</fullName>
        <ecNumber evidence="1">2.7.11.1</ecNumber>
    </recommendedName>
</protein>
<gene>
    <name evidence="8" type="ORF">LSTR_LSTR007448</name>
</gene>
<sequence length="1359" mass="149833">MLRTSSSSAPSSNAVYQARHYSVIPLGPRVGLISWVDNVTPLFTHVKRWQQREAAISQTNVMRPSELFYAKLVQRLKECGITNYENRKEWPLPVLKQVLMDLMQETPTYLLSKELWCHSVNAGSWWESTKLYSTSLAVMSIIGYIIGLGDRHLDNVLIDLASGEVVHIDYNVCFEKGKTLRVPEKVPFRLTPNLRAALGVTGVEGIFRLSCEHVLKVMKKGTETLLTLLEAFVYDPLIDWTPGNETGYTGAVYGGGRAIALETKQSRKQLEKEVTFSMFAVRIAEMKYEWMEYRDSILVELPQLMTLVEKWLTDQSQVKTIEDSLQERHQQMALVKDAEAHAQNHSLYSLPSRYAAQVTSQEAAHKAQAALEAKLAECRASAAQFKRVASGCIAGTQLGQWMSEVAARPPKDSYSNVFELIKEFLQNAGQREMVAQCAQCETDLGELCATQTQLTSACLELVGQYAAVARLYPMSYLNTHRGTLYHRWATRLLECMSLERCEEVLNEVKQSLSAPVLNSAASQQVLSYSLGLYRVLTDARAALKKCGVAAPTTLAAKETHLAEAELAARRCMERSQLATELVIITALCALNKRFLMMEAAAASAGDSLVDLTSREGDWFLDDMYLITGAVSKLLSLLPQPPSDDPRLQLALECAAMAHNQYKGLQELNMNFTNIILPEALQIIQREDESALDLIAKFNRVVASSPLPLRDLLSQLHLHLGCVIMGIKSSNEHCRQIVASLRAGYEPLVTAGDGDVTSDALSPGLMLFMGFNGLFENLAIGNNKLITALTSLHTPQAWRTVDQVREAKSLAGTIFDAEPRSVLEDIFMVRRLQTMHELFELCGQCAAGFRGIQNGGGGGCVPSEPHDDERLNRTIRRFTADYLSSQLLGVFSHTLALTLCLMLEKVGLNVTGEVEQRDIGAESRVPLDELCRKGCDAALKSGGSGGRGAALAQDVAALAALLPQLTSDVREQQAALVHSAQQRLKVGGRRQSRCQRDRGALMMELRKTSAALAALLPQLSDVREQQAALVHSAQQRLKWAAGANPAVSEVLSAFHACVTASDERVLVEQQLASLVGGVCSTVLMHEALRTRTSEALANDAAFIQLVEQCEKSCYLGVNLSVQLTPVEEGLVRLLPPPASGLIDWAWINRAEEIISESVASLMQKLSAQKSALAGAQDAVKGKATAIYTLLCSTVCGSAHLRIMYDIRALLKTMVKVTNQFCDVYLNTVEPWFYVAQEAEIKSSNCVSGGIYEELLNFSVNGNSSSATTPATKRPPLLRQDSVCLSPKKSVLHRDPHTGKAVQERNKYALSVWRRVRLKLEGRDRDPGRKYSVQEQVDWTINEATSLENLALLYEGWTPWV</sequence>
<dbReference type="SUPFAM" id="SSF56112">
    <property type="entry name" value="Protein kinase-like (PK-like)"/>
    <property type="match status" value="1"/>
</dbReference>
<evidence type="ECO:0000259" key="6">
    <source>
        <dbReference type="PROSITE" id="PS50290"/>
    </source>
</evidence>
<dbReference type="InterPro" id="IPR050517">
    <property type="entry name" value="DDR_Repair_Kinase"/>
</dbReference>
<dbReference type="GO" id="GO:0031932">
    <property type="term" value="C:TORC2 complex"/>
    <property type="evidence" value="ECO:0007669"/>
    <property type="project" value="TreeGrafter"/>
</dbReference>
<dbReference type="PROSITE" id="PS51190">
    <property type="entry name" value="FATC"/>
    <property type="match status" value="1"/>
</dbReference>
<comment type="caution">
    <text evidence="8">The sequence shown here is derived from an EMBL/GenBank/DDBJ whole genome shotgun (WGS) entry which is preliminary data.</text>
</comment>
<dbReference type="SMART" id="SM00146">
    <property type="entry name" value="PI3Kc"/>
    <property type="match status" value="1"/>
</dbReference>
<dbReference type="PROSITE" id="PS50290">
    <property type="entry name" value="PI3_4_KINASE_3"/>
    <property type="match status" value="1"/>
</dbReference>
<dbReference type="Pfam" id="PF02260">
    <property type="entry name" value="FATC"/>
    <property type="match status" value="1"/>
</dbReference>
<dbReference type="PROSITE" id="PS00916">
    <property type="entry name" value="PI3_4_KINASE_2"/>
    <property type="match status" value="1"/>
</dbReference>
<dbReference type="InterPro" id="IPR018936">
    <property type="entry name" value="PI3/4_kinase_CS"/>
</dbReference>
<accession>A0A482X414</accession>
<keyword evidence="4" id="KW-0418">Kinase</keyword>
<dbReference type="Proteomes" id="UP000291343">
    <property type="component" value="Unassembled WGS sequence"/>
</dbReference>
<dbReference type="Pfam" id="PF00454">
    <property type="entry name" value="PI3_PI4_kinase"/>
    <property type="match status" value="1"/>
</dbReference>
<keyword evidence="5" id="KW-0067">ATP-binding</keyword>
<dbReference type="GO" id="GO:0004674">
    <property type="term" value="F:protein serine/threonine kinase activity"/>
    <property type="evidence" value="ECO:0007669"/>
    <property type="project" value="UniProtKB-EC"/>
</dbReference>
<evidence type="ECO:0000256" key="4">
    <source>
        <dbReference type="ARBA" id="ARBA00022777"/>
    </source>
</evidence>
<dbReference type="InParanoid" id="A0A482X414"/>
<dbReference type="InterPro" id="IPR003152">
    <property type="entry name" value="FATC_dom"/>
</dbReference>
<dbReference type="EC" id="2.7.11.1" evidence="1"/>
<evidence type="ECO:0000259" key="7">
    <source>
        <dbReference type="PROSITE" id="PS51190"/>
    </source>
</evidence>
<dbReference type="PANTHER" id="PTHR11139">
    <property type="entry name" value="ATAXIA TELANGIECTASIA MUTATED ATM -RELATED"/>
    <property type="match status" value="1"/>
</dbReference>
<evidence type="ECO:0000313" key="8">
    <source>
        <dbReference type="EMBL" id="RZF40248.1"/>
    </source>
</evidence>
<keyword evidence="2" id="KW-0808">Transferase</keyword>
<keyword evidence="3" id="KW-0547">Nucleotide-binding</keyword>
<dbReference type="STRING" id="195883.A0A482X414"/>
<reference evidence="8 9" key="1">
    <citation type="journal article" date="2017" name="Gigascience">
        <title>Genome sequence of the small brown planthopper, Laodelphax striatellus.</title>
        <authorList>
            <person name="Zhu J."/>
            <person name="Jiang F."/>
            <person name="Wang X."/>
            <person name="Yang P."/>
            <person name="Bao Y."/>
            <person name="Zhao W."/>
            <person name="Wang W."/>
            <person name="Lu H."/>
            <person name="Wang Q."/>
            <person name="Cui N."/>
            <person name="Li J."/>
            <person name="Chen X."/>
            <person name="Luo L."/>
            <person name="Yu J."/>
            <person name="Kang L."/>
            <person name="Cui F."/>
        </authorList>
    </citation>
    <scope>NUCLEOTIDE SEQUENCE [LARGE SCALE GENOMIC DNA]</scope>
    <source>
        <strain evidence="8">Lst14</strain>
    </source>
</reference>
<feature type="domain" description="PI3K/PI4K catalytic" evidence="6">
    <location>
        <begin position="1"/>
        <end position="282"/>
    </location>
</feature>
<evidence type="ECO:0000313" key="9">
    <source>
        <dbReference type="Proteomes" id="UP000291343"/>
    </source>
</evidence>
<dbReference type="InterPro" id="IPR036940">
    <property type="entry name" value="PI3/4_kinase_cat_sf"/>
</dbReference>
<proteinExistence type="predicted"/>
<dbReference type="InterPro" id="IPR000403">
    <property type="entry name" value="PI3/4_kinase_cat_dom"/>
</dbReference>
<evidence type="ECO:0000256" key="2">
    <source>
        <dbReference type="ARBA" id="ARBA00022679"/>
    </source>
</evidence>
<name>A0A482X414_LAOST</name>
<dbReference type="GO" id="GO:0016242">
    <property type="term" value="P:negative regulation of macroautophagy"/>
    <property type="evidence" value="ECO:0007669"/>
    <property type="project" value="TreeGrafter"/>
</dbReference>
<evidence type="ECO:0000256" key="1">
    <source>
        <dbReference type="ARBA" id="ARBA00012513"/>
    </source>
</evidence>
<dbReference type="GO" id="GO:0031929">
    <property type="term" value="P:TOR signaling"/>
    <property type="evidence" value="ECO:0007669"/>
    <property type="project" value="TreeGrafter"/>
</dbReference>
<dbReference type="EMBL" id="QKKF02018737">
    <property type="protein sequence ID" value="RZF40248.1"/>
    <property type="molecule type" value="Genomic_DNA"/>
</dbReference>
<dbReference type="GO" id="GO:0005634">
    <property type="term" value="C:nucleus"/>
    <property type="evidence" value="ECO:0007669"/>
    <property type="project" value="TreeGrafter"/>
</dbReference>